<sequence>MPPKYPKSLEIANQIGDRRIERVLEAIFSREQKAYLCDESCYNERIEEVKIRIEERHEIMKELRRMGSDVVFDECLADLKEAEHRDLDEIGWLIKRSYAASLRAAEKGRTVKRLRRF</sequence>
<keyword evidence="2" id="KW-1185">Reference proteome</keyword>
<evidence type="ECO:0000313" key="1">
    <source>
        <dbReference type="EMBL" id="PWA61610.1"/>
    </source>
</evidence>
<organism evidence="1 2">
    <name type="scientific">Artemisia annua</name>
    <name type="common">Sweet wormwood</name>
    <dbReference type="NCBI Taxonomy" id="35608"/>
    <lineage>
        <taxon>Eukaryota</taxon>
        <taxon>Viridiplantae</taxon>
        <taxon>Streptophyta</taxon>
        <taxon>Embryophyta</taxon>
        <taxon>Tracheophyta</taxon>
        <taxon>Spermatophyta</taxon>
        <taxon>Magnoliopsida</taxon>
        <taxon>eudicotyledons</taxon>
        <taxon>Gunneridae</taxon>
        <taxon>Pentapetalae</taxon>
        <taxon>asterids</taxon>
        <taxon>campanulids</taxon>
        <taxon>Asterales</taxon>
        <taxon>Asteraceae</taxon>
        <taxon>Asteroideae</taxon>
        <taxon>Anthemideae</taxon>
        <taxon>Artemisiinae</taxon>
        <taxon>Artemisia</taxon>
    </lineage>
</organism>
<comment type="caution">
    <text evidence="1">The sequence shown here is derived from an EMBL/GenBank/DDBJ whole genome shotgun (WGS) entry which is preliminary data.</text>
</comment>
<gene>
    <name evidence="1" type="ORF">CTI12_AA371610</name>
</gene>
<protein>
    <submittedName>
        <fullName evidence="1">Uncharacterized protein</fullName>
    </submittedName>
</protein>
<dbReference type="EMBL" id="PKPP01005065">
    <property type="protein sequence ID" value="PWA61610.1"/>
    <property type="molecule type" value="Genomic_DNA"/>
</dbReference>
<reference evidence="1 2" key="1">
    <citation type="journal article" date="2018" name="Mol. Plant">
        <title>The genome of Artemisia annua provides insight into the evolution of Asteraceae family and artemisinin biosynthesis.</title>
        <authorList>
            <person name="Shen Q."/>
            <person name="Zhang L."/>
            <person name="Liao Z."/>
            <person name="Wang S."/>
            <person name="Yan T."/>
            <person name="Shi P."/>
            <person name="Liu M."/>
            <person name="Fu X."/>
            <person name="Pan Q."/>
            <person name="Wang Y."/>
            <person name="Lv Z."/>
            <person name="Lu X."/>
            <person name="Zhang F."/>
            <person name="Jiang W."/>
            <person name="Ma Y."/>
            <person name="Chen M."/>
            <person name="Hao X."/>
            <person name="Li L."/>
            <person name="Tang Y."/>
            <person name="Lv G."/>
            <person name="Zhou Y."/>
            <person name="Sun X."/>
            <person name="Brodelius P.E."/>
            <person name="Rose J.K.C."/>
            <person name="Tang K."/>
        </authorList>
    </citation>
    <scope>NUCLEOTIDE SEQUENCE [LARGE SCALE GENOMIC DNA]</scope>
    <source>
        <strain evidence="2">cv. Huhao1</strain>
        <tissue evidence="1">Leaf</tissue>
    </source>
</reference>
<name>A0A2U1MK15_ARTAN</name>
<dbReference type="AlphaFoldDB" id="A0A2U1MK15"/>
<evidence type="ECO:0000313" key="2">
    <source>
        <dbReference type="Proteomes" id="UP000245207"/>
    </source>
</evidence>
<dbReference type="OrthoDB" id="2335225at2759"/>
<proteinExistence type="predicted"/>
<accession>A0A2U1MK15</accession>
<dbReference type="Proteomes" id="UP000245207">
    <property type="component" value="Unassembled WGS sequence"/>
</dbReference>